<evidence type="ECO:0000256" key="3">
    <source>
        <dbReference type="ARBA" id="ARBA00005083"/>
    </source>
</evidence>
<reference evidence="15" key="1">
    <citation type="submission" date="2022-07" db="EMBL/GenBank/DDBJ databases">
        <title>Phylogenomic reconstructions and comparative analyses of Kickxellomycotina fungi.</title>
        <authorList>
            <person name="Reynolds N.K."/>
            <person name="Stajich J.E."/>
            <person name="Barry K."/>
            <person name="Grigoriev I.V."/>
            <person name="Crous P."/>
            <person name="Smith M.E."/>
        </authorList>
    </citation>
    <scope>NUCLEOTIDE SEQUENCE</scope>
    <source>
        <strain evidence="15">NRRL 1566</strain>
    </source>
</reference>
<evidence type="ECO:0000256" key="11">
    <source>
        <dbReference type="ARBA" id="ARBA00023136"/>
    </source>
</evidence>
<comment type="pathway">
    <text evidence="4">Cofactor biosynthesis; L-ascorbate biosynthesis.</text>
</comment>
<evidence type="ECO:0000256" key="10">
    <source>
        <dbReference type="ARBA" id="ARBA00023002"/>
    </source>
</evidence>
<comment type="caution">
    <text evidence="15">The sequence shown here is derived from an EMBL/GenBank/DDBJ whole genome shotgun (WGS) entry which is preliminary data.</text>
</comment>
<dbReference type="InterPro" id="IPR010031">
    <property type="entry name" value="FAD_lactone_oxidase-like"/>
</dbReference>
<keyword evidence="11" id="KW-0472">Membrane</keyword>
<dbReference type="AlphaFoldDB" id="A0A9W8I850"/>
<keyword evidence="13" id="KW-0496">Mitochondrion</keyword>
<keyword evidence="7 13" id="KW-0285">Flavoprotein</keyword>
<organism evidence="15 16">
    <name type="scientific">Coemansia brasiliensis</name>
    <dbReference type="NCBI Taxonomy" id="2650707"/>
    <lineage>
        <taxon>Eukaryota</taxon>
        <taxon>Fungi</taxon>
        <taxon>Fungi incertae sedis</taxon>
        <taxon>Zoopagomycota</taxon>
        <taxon>Kickxellomycotina</taxon>
        <taxon>Kickxellomycetes</taxon>
        <taxon>Kickxellales</taxon>
        <taxon>Kickxellaceae</taxon>
        <taxon>Coemansia</taxon>
    </lineage>
</organism>
<evidence type="ECO:0000256" key="7">
    <source>
        <dbReference type="ARBA" id="ARBA00022630"/>
    </source>
</evidence>
<keyword evidence="8" id="KW-0060">Ascorbate biosynthesis</keyword>
<dbReference type="InterPro" id="IPR016166">
    <property type="entry name" value="FAD-bd_PCMH"/>
</dbReference>
<evidence type="ECO:0000256" key="8">
    <source>
        <dbReference type="ARBA" id="ARBA00022644"/>
    </source>
</evidence>
<protein>
    <recommendedName>
        <fullName evidence="6 13">D-arabinono-1,4-lactone oxidase</fullName>
        <shortName evidence="13">ALO</shortName>
        <ecNumber evidence="6 13">1.1.3.37</ecNumber>
    </recommendedName>
    <alternativeName>
        <fullName evidence="12 13">L-galactono-gamma-lactone oxidase</fullName>
    </alternativeName>
</protein>
<dbReference type="GO" id="GO:0003885">
    <property type="term" value="F:D-arabinono-1,4-lactone oxidase activity"/>
    <property type="evidence" value="ECO:0007669"/>
    <property type="project" value="UniProtKB-UniRule"/>
</dbReference>
<dbReference type="InterPro" id="IPR016171">
    <property type="entry name" value="Vanillyl_alc_oxidase_C-sub2"/>
</dbReference>
<comment type="cofactor">
    <cofactor evidence="1 13">
        <name>FAD</name>
        <dbReference type="ChEBI" id="CHEBI:57692"/>
    </cofactor>
</comment>
<dbReference type="Proteomes" id="UP001139887">
    <property type="component" value="Unassembled WGS sequence"/>
</dbReference>
<dbReference type="EC" id="1.1.3.37" evidence="6 13"/>
<dbReference type="InterPro" id="IPR006093">
    <property type="entry name" value="Oxy_OxRdtase_FAD_BS"/>
</dbReference>
<accession>A0A9W8I850</accession>
<dbReference type="GO" id="GO:0071949">
    <property type="term" value="F:FAD binding"/>
    <property type="evidence" value="ECO:0007669"/>
    <property type="project" value="UniProtKB-UniRule"/>
</dbReference>
<dbReference type="InterPro" id="IPR030654">
    <property type="entry name" value="Sugar_lactone_oxidase"/>
</dbReference>
<dbReference type="SUPFAM" id="SSF56176">
    <property type="entry name" value="FAD-binding/transporter-associated domain-like"/>
    <property type="match status" value="1"/>
</dbReference>
<comment type="pathway">
    <text evidence="3 13">Cofactor biosynthesis; D-erythroascorbate biosynthesis; dehydro-D-arabinono-1,4-lactone from D-arabinose: step 2/2.</text>
</comment>
<dbReference type="PROSITE" id="PS00862">
    <property type="entry name" value="OX2_COVAL_FAD"/>
    <property type="match status" value="1"/>
</dbReference>
<dbReference type="Gene3D" id="3.30.43.10">
    <property type="entry name" value="Uridine Diphospho-n-acetylenolpyruvylglucosamine Reductase, domain 2"/>
    <property type="match status" value="1"/>
</dbReference>
<proteinExistence type="inferred from homology"/>
<evidence type="ECO:0000256" key="12">
    <source>
        <dbReference type="ARBA" id="ARBA00033418"/>
    </source>
</evidence>
<dbReference type="GO" id="GO:0031966">
    <property type="term" value="C:mitochondrial membrane"/>
    <property type="evidence" value="ECO:0007669"/>
    <property type="project" value="UniProtKB-SubCell"/>
</dbReference>
<dbReference type="Pfam" id="PF01565">
    <property type="entry name" value="FAD_binding_4"/>
    <property type="match status" value="1"/>
</dbReference>
<dbReference type="GO" id="GO:0019853">
    <property type="term" value="P:L-ascorbic acid biosynthetic process"/>
    <property type="evidence" value="ECO:0007669"/>
    <property type="project" value="UniProtKB-KW"/>
</dbReference>
<name>A0A9W8I850_9FUNG</name>
<dbReference type="Gene3D" id="3.30.465.10">
    <property type="match status" value="1"/>
</dbReference>
<keyword evidence="10 13" id="KW-0560">Oxidoreductase</keyword>
<evidence type="ECO:0000256" key="1">
    <source>
        <dbReference type="ARBA" id="ARBA00001974"/>
    </source>
</evidence>
<dbReference type="EMBL" id="JANBUW010000638">
    <property type="protein sequence ID" value="KAJ2846041.1"/>
    <property type="molecule type" value="Genomic_DNA"/>
</dbReference>
<keyword evidence="9 13" id="KW-0274">FAD</keyword>
<dbReference type="InterPro" id="IPR036318">
    <property type="entry name" value="FAD-bd_PCMH-like_sf"/>
</dbReference>
<comment type="similarity">
    <text evidence="5 13">Belongs to the oxygen-dependent FAD-linked oxidoreductase family.</text>
</comment>
<evidence type="ECO:0000313" key="16">
    <source>
        <dbReference type="Proteomes" id="UP001139887"/>
    </source>
</evidence>
<evidence type="ECO:0000256" key="9">
    <source>
        <dbReference type="ARBA" id="ARBA00022827"/>
    </source>
</evidence>
<dbReference type="Pfam" id="PF04030">
    <property type="entry name" value="ALO"/>
    <property type="match status" value="1"/>
</dbReference>
<dbReference type="PANTHER" id="PTHR43762:SF1">
    <property type="entry name" value="D-ARABINONO-1,4-LACTONE OXIDASE"/>
    <property type="match status" value="1"/>
</dbReference>
<dbReference type="OrthoDB" id="610608at2759"/>
<keyword evidence="16" id="KW-1185">Reference proteome</keyword>
<dbReference type="Gene3D" id="1.10.45.10">
    <property type="entry name" value="Vanillyl-alcohol Oxidase, Chain A, domain 4"/>
    <property type="match status" value="1"/>
</dbReference>
<evidence type="ECO:0000256" key="2">
    <source>
        <dbReference type="ARBA" id="ARBA00004370"/>
    </source>
</evidence>
<comment type="subcellular location">
    <subcellularLocation>
        <location evidence="2">Membrane</location>
    </subcellularLocation>
    <subcellularLocation>
        <location evidence="13">Mitochondrion membrane</location>
    </subcellularLocation>
</comment>
<dbReference type="InterPro" id="IPR016167">
    <property type="entry name" value="FAD-bd_PCMH_sub1"/>
</dbReference>
<feature type="domain" description="FAD-binding PCMH-type" evidence="14">
    <location>
        <begin position="30"/>
        <end position="198"/>
    </location>
</feature>
<evidence type="ECO:0000256" key="5">
    <source>
        <dbReference type="ARBA" id="ARBA00005466"/>
    </source>
</evidence>
<sequence>MDISKKDAEFLNSLRIQPHGFEFQNWARTFSSRPAYYVAPKSEQDIVRIVHIANMHKLAVKAVGSGHSPSDIACTNAIMLNMDRMNRFISCDAEVATVQGGMRLYQLHEELKQRQLALSNLGSISDQSIAGAIATATHGTGVRYGDMSDMVVGLVLIDGQGRRQECNLSHNRALLDAARCHLGALGIVTQVTIKCEPMFWLHAVQEPESFLNVTQDLHTVAESAEHVRIWWFPHTDNAVVWRANRTQSRSHKSPESFIRDRLYGFHIYQMQLLKARCFPETIPQLTREHFGRRFGFKREWVDEGFRVFNFDCLFPQYVNEWAVPLDLAAAALRELQNWTDESGARVHFPVEIRFVRGTSVWLSPAYGDQVVCYIGVIMYRPYHRPVPYKTYWRAFERIMRKHEGRPHWAKAHGMFFNDFVSRYPRFNEFLEIRNQCDPHHVFMNDYLRRHILPPGASQNTEESQISTENPRL</sequence>
<dbReference type="InterPro" id="IPR016169">
    <property type="entry name" value="FAD-bd_PCMH_sub2"/>
</dbReference>
<evidence type="ECO:0000256" key="6">
    <source>
        <dbReference type="ARBA" id="ARBA00013136"/>
    </source>
</evidence>
<dbReference type="PROSITE" id="PS51387">
    <property type="entry name" value="FAD_PCMH"/>
    <property type="match status" value="1"/>
</dbReference>
<dbReference type="PANTHER" id="PTHR43762">
    <property type="entry name" value="L-GULONOLACTONE OXIDASE"/>
    <property type="match status" value="1"/>
</dbReference>
<evidence type="ECO:0000256" key="4">
    <source>
        <dbReference type="ARBA" id="ARBA00005147"/>
    </source>
</evidence>
<dbReference type="PIRSF" id="PIRSF000136">
    <property type="entry name" value="LGO_GLO"/>
    <property type="match status" value="1"/>
</dbReference>
<dbReference type="InterPro" id="IPR006094">
    <property type="entry name" value="Oxid_FAD_bind_N"/>
</dbReference>
<evidence type="ECO:0000313" key="15">
    <source>
        <dbReference type="EMBL" id="KAJ2846041.1"/>
    </source>
</evidence>
<dbReference type="Gene3D" id="3.30.70.2520">
    <property type="match status" value="1"/>
</dbReference>
<evidence type="ECO:0000256" key="13">
    <source>
        <dbReference type="RuleBase" id="RU367158"/>
    </source>
</evidence>
<dbReference type="NCBIfam" id="TIGR01678">
    <property type="entry name" value="FAD_lactone_ox"/>
    <property type="match status" value="1"/>
</dbReference>
<evidence type="ECO:0000259" key="14">
    <source>
        <dbReference type="PROSITE" id="PS51387"/>
    </source>
</evidence>
<dbReference type="InterPro" id="IPR007173">
    <property type="entry name" value="ALO_C"/>
</dbReference>
<comment type="catalytic activity">
    <reaction evidence="13">
        <text>D-arabinono-1,4-lactone + O2 = dehydro-D-arabinono-1,4-lactone + H2O2 + H(+)</text>
        <dbReference type="Rhea" id="RHEA:23756"/>
        <dbReference type="ChEBI" id="CHEBI:15378"/>
        <dbReference type="ChEBI" id="CHEBI:15379"/>
        <dbReference type="ChEBI" id="CHEBI:16240"/>
        <dbReference type="ChEBI" id="CHEBI:16292"/>
        <dbReference type="ChEBI" id="CHEBI:58277"/>
        <dbReference type="EC" id="1.1.3.37"/>
    </reaction>
</comment>
<gene>
    <name evidence="15" type="primary">ALO1</name>
    <name evidence="15" type="ORF">IWW36_004533</name>
</gene>